<dbReference type="Gene3D" id="3.40.190.10">
    <property type="entry name" value="Periplasmic binding protein-like II"/>
    <property type="match status" value="1"/>
</dbReference>
<reference evidence="3 4" key="1">
    <citation type="submission" date="2020-03" db="EMBL/GenBank/DDBJ databases">
        <authorList>
            <person name="Sun Q."/>
        </authorList>
    </citation>
    <scope>NUCLEOTIDE SEQUENCE [LARGE SCALE GENOMIC DNA]</scope>
    <source>
        <strain evidence="3 4">JC162</strain>
    </source>
</reference>
<keyword evidence="2" id="KW-0732">Signal</keyword>
<proteinExistence type="inferred from homology"/>
<dbReference type="CDD" id="cd13578">
    <property type="entry name" value="PBP2_Bug27"/>
    <property type="match status" value="1"/>
</dbReference>
<dbReference type="Pfam" id="PF03401">
    <property type="entry name" value="TctC"/>
    <property type="match status" value="1"/>
</dbReference>
<dbReference type="AlphaFoldDB" id="A0A848EIK4"/>
<dbReference type="InterPro" id="IPR042100">
    <property type="entry name" value="Bug_dom1"/>
</dbReference>
<dbReference type="Proteomes" id="UP000548582">
    <property type="component" value="Unassembled WGS sequence"/>
</dbReference>
<comment type="similarity">
    <text evidence="1">Belongs to the UPF0065 (bug) family.</text>
</comment>
<dbReference type="InterPro" id="IPR005064">
    <property type="entry name" value="BUG"/>
</dbReference>
<accession>A0A848EIK4</accession>
<dbReference type="PANTHER" id="PTHR42928">
    <property type="entry name" value="TRICARBOXYLATE-BINDING PROTEIN"/>
    <property type="match status" value="1"/>
</dbReference>
<comment type="caution">
    <text evidence="3">The sequence shown here is derived from an EMBL/GenBank/DDBJ whole genome shotgun (WGS) entry which is preliminary data.</text>
</comment>
<feature type="chain" id="PRO_5032323981" evidence="2">
    <location>
        <begin position="25"/>
        <end position="324"/>
    </location>
</feature>
<protein>
    <submittedName>
        <fullName evidence="3">Tripartite tricarboxylate transporter substrate binding protein</fullName>
    </submittedName>
</protein>
<evidence type="ECO:0000313" key="3">
    <source>
        <dbReference type="EMBL" id="NMJ43509.1"/>
    </source>
</evidence>
<dbReference type="PANTHER" id="PTHR42928:SF5">
    <property type="entry name" value="BLR1237 PROTEIN"/>
    <property type="match status" value="1"/>
</dbReference>
<keyword evidence="4" id="KW-1185">Reference proteome</keyword>
<feature type="signal peptide" evidence="2">
    <location>
        <begin position="1"/>
        <end position="24"/>
    </location>
</feature>
<gene>
    <name evidence="3" type="ORF">GWK16_19845</name>
</gene>
<evidence type="ECO:0000256" key="2">
    <source>
        <dbReference type="SAM" id="SignalP"/>
    </source>
</evidence>
<dbReference type="EMBL" id="JABBKX010000008">
    <property type="protein sequence ID" value="NMJ43509.1"/>
    <property type="molecule type" value="Genomic_DNA"/>
</dbReference>
<name>A0A848EIK4_9PROT</name>
<dbReference type="SUPFAM" id="SSF53850">
    <property type="entry name" value="Periplasmic binding protein-like II"/>
    <property type="match status" value="1"/>
</dbReference>
<dbReference type="RefSeq" id="WP_170055824.1">
    <property type="nucleotide sequence ID" value="NZ_JABBKX010000008.1"/>
</dbReference>
<evidence type="ECO:0000313" key="4">
    <source>
        <dbReference type="Proteomes" id="UP000548582"/>
    </source>
</evidence>
<dbReference type="Gene3D" id="3.40.190.150">
    <property type="entry name" value="Bordetella uptake gene, domain 1"/>
    <property type="match status" value="1"/>
</dbReference>
<organism evidence="3 4">
    <name type="scientific">Neoroseomonas marina</name>
    <dbReference type="NCBI Taxonomy" id="1232220"/>
    <lineage>
        <taxon>Bacteria</taxon>
        <taxon>Pseudomonadati</taxon>
        <taxon>Pseudomonadota</taxon>
        <taxon>Alphaproteobacteria</taxon>
        <taxon>Acetobacterales</taxon>
        <taxon>Acetobacteraceae</taxon>
        <taxon>Neoroseomonas</taxon>
    </lineage>
</organism>
<sequence>MFERRRLAIAGAALVTAAARPALAQDASAAPLRIVVPYSAGGPTDVQARVLAGHLERVLGRPVVVENRTGAGVLVGTEAVAKARPDGQTLLLTTVAHAVNPSLLPRLPYDTERDFAPVALVATVPLVILVRPDLPAPDGRAFLAWLRAQRGRATYGSAGVGSAPHIGTALLLMMANAQAEHVPYRGTAPAMTDLAAGRIDFYLDAVATGIAQAQGGSVRALAVTSASRSGAAPEMPTLAEQGLPGYEAYTWSGIFAPAGTPPDTVARLNAAVREAVADPALRRRFAEIGAELAAPAAPEALGTFVRAEIAKWSQVVASSGMRAE</sequence>
<dbReference type="PIRSF" id="PIRSF017082">
    <property type="entry name" value="YflP"/>
    <property type="match status" value="1"/>
</dbReference>
<evidence type="ECO:0000256" key="1">
    <source>
        <dbReference type="ARBA" id="ARBA00006987"/>
    </source>
</evidence>